<sequence>MNPELRAELSKAFMSVPREGNSLIKEFVEKNSTELTPDELLDLSYLGAAIEERQNMTNLTEGVDAENIRMSLKKLLSDSGDKT</sequence>
<dbReference type="EMBL" id="MGFQ01000004">
    <property type="protein sequence ID" value="OGM10615.1"/>
    <property type="molecule type" value="Genomic_DNA"/>
</dbReference>
<evidence type="ECO:0000313" key="1">
    <source>
        <dbReference type="EMBL" id="OGM10615.1"/>
    </source>
</evidence>
<protein>
    <submittedName>
        <fullName evidence="1">Uncharacterized protein</fullName>
    </submittedName>
</protein>
<comment type="caution">
    <text evidence="1">The sequence shown here is derived from an EMBL/GenBank/DDBJ whole genome shotgun (WGS) entry which is preliminary data.</text>
</comment>
<proteinExistence type="predicted"/>
<dbReference type="Proteomes" id="UP000176939">
    <property type="component" value="Unassembled WGS sequence"/>
</dbReference>
<dbReference type="AlphaFoldDB" id="A0A1F7X8F6"/>
<evidence type="ECO:0000313" key="2">
    <source>
        <dbReference type="Proteomes" id="UP000176939"/>
    </source>
</evidence>
<name>A0A1F7X8F6_9BACT</name>
<organism evidence="1 2">
    <name type="scientific">Candidatus Woesebacteria bacterium RBG_13_36_22</name>
    <dbReference type="NCBI Taxonomy" id="1802478"/>
    <lineage>
        <taxon>Bacteria</taxon>
        <taxon>Candidatus Woeseibacteriota</taxon>
    </lineage>
</organism>
<reference evidence="1 2" key="1">
    <citation type="journal article" date="2016" name="Nat. Commun.">
        <title>Thousands of microbial genomes shed light on interconnected biogeochemical processes in an aquifer system.</title>
        <authorList>
            <person name="Anantharaman K."/>
            <person name="Brown C.T."/>
            <person name="Hug L.A."/>
            <person name="Sharon I."/>
            <person name="Castelle C.J."/>
            <person name="Probst A.J."/>
            <person name="Thomas B.C."/>
            <person name="Singh A."/>
            <person name="Wilkins M.J."/>
            <person name="Karaoz U."/>
            <person name="Brodie E.L."/>
            <person name="Williams K.H."/>
            <person name="Hubbard S.S."/>
            <person name="Banfield J.F."/>
        </authorList>
    </citation>
    <scope>NUCLEOTIDE SEQUENCE [LARGE SCALE GENOMIC DNA]</scope>
</reference>
<gene>
    <name evidence="1" type="ORF">A2Z67_05320</name>
</gene>
<accession>A0A1F7X8F6</accession>